<organism evidence="6 7">
    <name type="scientific">Phytophthora nicotianae (strain INRA-310)</name>
    <name type="common">Phytophthora parasitica</name>
    <dbReference type="NCBI Taxonomy" id="761204"/>
    <lineage>
        <taxon>Eukaryota</taxon>
        <taxon>Sar</taxon>
        <taxon>Stramenopiles</taxon>
        <taxon>Oomycota</taxon>
        <taxon>Peronosporomycetes</taxon>
        <taxon>Peronosporales</taxon>
        <taxon>Peronosporaceae</taxon>
        <taxon>Phytophthora</taxon>
    </lineage>
</organism>
<dbReference type="RefSeq" id="XP_008907434.1">
    <property type="nucleotide sequence ID" value="XM_008909186.1"/>
</dbReference>
<feature type="compositionally biased region" description="Pro residues" evidence="4">
    <location>
        <begin position="210"/>
        <end position="220"/>
    </location>
</feature>
<dbReference type="GO" id="GO:0005975">
    <property type="term" value="P:carbohydrate metabolic process"/>
    <property type="evidence" value="ECO:0007669"/>
    <property type="project" value="InterPro"/>
</dbReference>
<name>W2Q1I5_PHYN3</name>
<dbReference type="GO" id="GO:0006508">
    <property type="term" value="P:proteolysis"/>
    <property type="evidence" value="ECO:0007669"/>
    <property type="project" value="InterPro"/>
</dbReference>
<keyword evidence="2" id="KW-0677">Repeat</keyword>
<dbReference type="STRING" id="761204.W2Q1I5"/>
<dbReference type="InterPro" id="IPR000254">
    <property type="entry name" value="CBD"/>
</dbReference>
<evidence type="ECO:0000256" key="3">
    <source>
        <dbReference type="ARBA" id="ARBA00023157"/>
    </source>
</evidence>
<dbReference type="Gene3D" id="3.50.4.10">
    <property type="entry name" value="Hepatocyte Growth Factor"/>
    <property type="match status" value="2"/>
</dbReference>
<dbReference type="InterPro" id="IPR000177">
    <property type="entry name" value="Apple"/>
</dbReference>
<gene>
    <name evidence="6" type="ORF">PPTG_13482</name>
</gene>
<dbReference type="GeneID" id="20182843"/>
<dbReference type="PANTHER" id="PTHR33946">
    <property type="match status" value="1"/>
</dbReference>
<sequence>MHFNFSETQQRNPLHPFHCYWIQTAKWSSRLKFTMMVNTRSRRSSQSPTSCFASDASDQVPPYSTLEFLKTMIARITVAFAGLVAVVSGACSTPSFGNCGSDAAGVSCCQSTQYCQPWNANYYQCLDLPAKCAQQFPNVDFNGDDIQTIYGIQPGECCTRCSETAGCKAYTFVNSNPGQPACYLKSGTGTRTPSVGAVSGILTGTSTTPTPTPTMTPTPTPTTSSPTCTTAPYGSCGSSNGATCCPSGYYCQPWNDSFYQCIQPPAKCSKQLTDKDYYGNDIKTVYVSLPSLCCDACASTAGCKAYTYINNNPGQPVCYLKSAAGTATTKIGAVSGTLN</sequence>
<keyword evidence="1" id="KW-0732">Signal</keyword>
<feature type="domain" description="Apple" evidence="5">
    <location>
        <begin position="268"/>
        <end position="339"/>
    </location>
</feature>
<protein>
    <recommendedName>
        <fullName evidence="5">Apple domain-containing protein</fullName>
    </recommendedName>
</protein>
<evidence type="ECO:0000256" key="1">
    <source>
        <dbReference type="ARBA" id="ARBA00022729"/>
    </source>
</evidence>
<keyword evidence="3" id="KW-1015">Disulfide bond</keyword>
<dbReference type="AlphaFoldDB" id="W2Q1I5"/>
<dbReference type="PANTHER" id="PTHR33946:SF4">
    <property type="entry name" value="COAGULATION FACTOR XI"/>
    <property type="match status" value="1"/>
</dbReference>
<evidence type="ECO:0000313" key="6">
    <source>
        <dbReference type="EMBL" id="ETN07058.1"/>
    </source>
</evidence>
<dbReference type="OrthoDB" id="160645at2759"/>
<dbReference type="InterPro" id="IPR003609">
    <property type="entry name" value="Pan_app"/>
</dbReference>
<evidence type="ECO:0000256" key="2">
    <source>
        <dbReference type="ARBA" id="ARBA00022737"/>
    </source>
</evidence>
<evidence type="ECO:0000259" key="5">
    <source>
        <dbReference type="PROSITE" id="PS50948"/>
    </source>
</evidence>
<dbReference type="GO" id="GO:0005576">
    <property type="term" value="C:extracellular region"/>
    <property type="evidence" value="ECO:0007669"/>
    <property type="project" value="InterPro"/>
</dbReference>
<dbReference type="EMBL" id="KI669593">
    <property type="protein sequence ID" value="ETN07058.1"/>
    <property type="molecule type" value="Genomic_DNA"/>
</dbReference>
<reference evidence="7" key="1">
    <citation type="submission" date="2011-12" db="EMBL/GenBank/DDBJ databases">
        <authorList>
            <consortium name="The Broad Institute Genome Sequencing Platform"/>
            <person name="Russ C."/>
            <person name="Tyler B."/>
            <person name="Panabieres F."/>
            <person name="Shan W."/>
            <person name="Tripathy S."/>
            <person name="Grunwald N."/>
            <person name="Machado M."/>
            <person name="Young S.K."/>
            <person name="Zeng Q."/>
            <person name="Gargeya S."/>
            <person name="Fitzgerald M."/>
            <person name="Haas B."/>
            <person name="Abouelleil A."/>
            <person name="Alvarado L."/>
            <person name="Arachchi H.M."/>
            <person name="Berlin A."/>
            <person name="Chapman S.B."/>
            <person name="Gearin G."/>
            <person name="Goldberg J."/>
            <person name="Griggs A."/>
            <person name="Gujja S."/>
            <person name="Hansen M."/>
            <person name="Heiman D."/>
            <person name="Howarth C."/>
            <person name="Larimer J."/>
            <person name="Lui A."/>
            <person name="MacDonald P.J.P."/>
            <person name="McCowen C."/>
            <person name="Montmayeur A."/>
            <person name="Murphy C."/>
            <person name="Neiman D."/>
            <person name="Pearson M."/>
            <person name="Priest M."/>
            <person name="Roberts A."/>
            <person name="Saif S."/>
            <person name="Shea T."/>
            <person name="Sisk P."/>
            <person name="Stolte C."/>
            <person name="Sykes S."/>
            <person name="Wortman J."/>
            <person name="Nusbaum C."/>
            <person name="Birren B."/>
        </authorList>
    </citation>
    <scope>NUCLEOTIDE SEQUENCE [LARGE SCALE GENOMIC DNA]</scope>
    <source>
        <strain evidence="7">INRA-310</strain>
    </source>
</reference>
<evidence type="ECO:0000313" key="7">
    <source>
        <dbReference type="Proteomes" id="UP000018817"/>
    </source>
</evidence>
<feature type="region of interest" description="Disordered" evidence="4">
    <location>
        <begin position="202"/>
        <end position="223"/>
    </location>
</feature>
<dbReference type="GO" id="GO:0030248">
    <property type="term" value="F:cellulose binding"/>
    <property type="evidence" value="ECO:0007669"/>
    <property type="project" value="InterPro"/>
</dbReference>
<dbReference type="PROSITE" id="PS50948">
    <property type="entry name" value="PAN"/>
    <property type="match status" value="2"/>
</dbReference>
<accession>W2Q1I5</accession>
<dbReference type="SMART" id="SM00236">
    <property type="entry name" value="fCBD"/>
    <property type="match status" value="2"/>
</dbReference>
<proteinExistence type="predicted"/>
<dbReference type="VEuPathDB" id="FungiDB:PPTG_13482"/>
<reference evidence="6 7" key="2">
    <citation type="submission" date="2013-11" db="EMBL/GenBank/DDBJ databases">
        <title>The Genome Sequence of Phytophthora parasitica INRA-310.</title>
        <authorList>
            <consortium name="The Broad Institute Genomics Platform"/>
            <person name="Russ C."/>
            <person name="Tyler B."/>
            <person name="Panabieres F."/>
            <person name="Shan W."/>
            <person name="Tripathy S."/>
            <person name="Grunwald N."/>
            <person name="Machado M."/>
            <person name="Johnson C.S."/>
            <person name="Arredondo F."/>
            <person name="Hong C."/>
            <person name="Coffey M."/>
            <person name="Young S.K."/>
            <person name="Zeng Q."/>
            <person name="Gargeya S."/>
            <person name="Fitzgerald M."/>
            <person name="Abouelleil A."/>
            <person name="Alvarado L."/>
            <person name="Chapman S.B."/>
            <person name="Gainer-Dewar J."/>
            <person name="Goldberg J."/>
            <person name="Griggs A."/>
            <person name="Gujja S."/>
            <person name="Hansen M."/>
            <person name="Howarth C."/>
            <person name="Imamovic A."/>
            <person name="Ireland A."/>
            <person name="Larimer J."/>
            <person name="McCowan C."/>
            <person name="Murphy C."/>
            <person name="Pearson M."/>
            <person name="Poon T.W."/>
            <person name="Priest M."/>
            <person name="Roberts A."/>
            <person name="Saif S."/>
            <person name="Shea T."/>
            <person name="Sykes S."/>
            <person name="Wortman J."/>
            <person name="Nusbaum C."/>
            <person name="Birren B."/>
        </authorList>
    </citation>
    <scope>NUCLEOTIDE SEQUENCE [LARGE SCALE GENOMIC DNA]</scope>
    <source>
        <strain evidence="6 7">INRA-310</strain>
    </source>
</reference>
<evidence type="ECO:0000256" key="4">
    <source>
        <dbReference type="SAM" id="MobiDB-lite"/>
    </source>
</evidence>
<dbReference type="OMA" id="TPSFGNC"/>
<dbReference type="CDD" id="cd01100">
    <property type="entry name" value="APPLE_Factor_XI_like"/>
    <property type="match status" value="2"/>
</dbReference>
<feature type="domain" description="Apple" evidence="5">
    <location>
        <begin position="132"/>
        <end position="208"/>
    </location>
</feature>
<dbReference type="Proteomes" id="UP000018817">
    <property type="component" value="Unassembled WGS sequence"/>
</dbReference>
<dbReference type="Pfam" id="PF14295">
    <property type="entry name" value="PAN_4"/>
    <property type="match status" value="2"/>
</dbReference>
<dbReference type="SMART" id="SM00223">
    <property type="entry name" value="APPLE"/>
    <property type="match status" value="2"/>
</dbReference>